<dbReference type="InterPro" id="IPR004682">
    <property type="entry name" value="TRAP_DctP"/>
</dbReference>
<dbReference type="CDD" id="cd13603">
    <property type="entry name" value="PBP2_TRAP_Siap_TeaA_like"/>
    <property type="match status" value="1"/>
</dbReference>
<organism evidence="6 7">
    <name type="scientific">Aureimonas fodinaquatilis</name>
    <dbReference type="NCBI Taxonomy" id="2565783"/>
    <lineage>
        <taxon>Bacteria</taxon>
        <taxon>Pseudomonadati</taxon>
        <taxon>Pseudomonadota</taxon>
        <taxon>Alphaproteobacteria</taxon>
        <taxon>Hyphomicrobiales</taxon>
        <taxon>Aurantimonadaceae</taxon>
        <taxon>Aureimonas</taxon>
    </lineage>
</organism>
<dbReference type="Proteomes" id="UP000324738">
    <property type="component" value="Unassembled WGS sequence"/>
</dbReference>
<comment type="similarity">
    <text evidence="2">Belongs to the bacterial solute-binding protein 7 family.</text>
</comment>
<gene>
    <name evidence="6" type="ORF">FPY71_02300</name>
</gene>
<accession>A0A5B0E1I0</accession>
<keyword evidence="4 5" id="KW-0732">Signal</keyword>
<dbReference type="OrthoDB" id="9803763at2"/>
<dbReference type="NCBIfam" id="NF037995">
    <property type="entry name" value="TRAP_S1"/>
    <property type="match status" value="1"/>
</dbReference>
<evidence type="ECO:0000256" key="1">
    <source>
        <dbReference type="ARBA" id="ARBA00004196"/>
    </source>
</evidence>
<comment type="caution">
    <text evidence="6">The sequence shown here is derived from an EMBL/GenBank/DDBJ whole genome shotgun (WGS) entry which is preliminary data.</text>
</comment>
<evidence type="ECO:0000313" key="7">
    <source>
        <dbReference type="Proteomes" id="UP000324738"/>
    </source>
</evidence>
<protein>
    <submittedName>
        <fullName evidence="6">TRAP transporter substrate-binding protein</fullName>
    </submittedName>
</protein>
<feature type="chain" id="PRO_5022801909" evidence="5">
    <location>
        <begin position="36"/>
        <end position="339"/>
    </location>
</feature>
<dbReference type="InterPro" id="IPR018389">
    <property type="entry name" value="DctP_fam"/>
</dbReference>
<dbReference type="GO" id="GO:0030288">
    <property type="term" value="C:outer membrane-bounded periplasmic space"/>
    <property type="evidence" value="ECO:0007669"/>
    <property type="project" value="InterPro"/>
</dbReference>
<dbReference type="PIRSF" id="PIRSF006470">
    <property type="entry name" value="DctB"/>
    <property type="match status" value="1"/>
</dbReference>
<dbReference type="Pfam" id="PF03480">
    <property type="entry name" value="DctP"/>
    <property type="match status" value="1"/>
</dbReference>
<comment type="subcellular location">
    <subcellularLocation>
        <location evidence="1">Cell envelope</location>
    </subcellularLocation>
</comment>
<name>A0A5B0E1I0_9HYPH</name>
<reference evidence="6 7" key="1">
    <citation type="submission" date="2019-08" db="EMBL/GenBank/DDBJ databases">
        <title>Aureimonas fodiniaquatilis sp. nov., isolated from a coal mine wastewater.</title>
        <authorList>
            <person name="Kim W."/>
        </authorList>
    </citation>
    <scope>NUCLEOTIDE SEQUENCE [LARGE SCALE GENOMIC DNA]</scope>
    <source>
        <strain evidence="6 7">CAU 1482</strain>
    </source>
</reference>
<evidence type="ECO:0000256" key="5">
    <source>
        <dbReference type="SAM" id="SignalP"/>
    </source>
</evidence>
<keyword evidence="7" id="KW-1185">Reference proteome</keyword>
<dbReference type="EMBL" id="VTWH01000001">
    <property type="protein sequence ID" value="KAA0971975.1"/>
    <property type="molecule type" value="Genomic_DNA"/>
</dbReference>
<dbReference type="PANTHER" id="PTHR33376:SF4">
    <property type="entry name" value="SIALIC ACID-BINDING PERIPLASMIC PROTEIN SIAP"/>
    <property type="match status" value="1"/>
</dbReference>
<dbReference type="AlphaFoldDB" id="A0A5B0E1I0"/>
<evidence type="ECO:0000256" key="4">
    <source>
        <dbReference type="ARBA" id="ARBA00022729"/>
    </source>
</evidence>
<feature type="signal peptide" evidence="5">
    <location>
        <begin position="1"/>
        <end position="35"/>
    </location>
</feature>
<dbReference type="Gene3D" id="3.40.190.170">
    <property type="entry name" value="Bacterial extracellular solute-binding protein, family 7"/>
    <property type="match status" value="1"/>
</dbReference>
<evidence type="ECO:0000256" key="3">
    <source>
        <dbReference type="ARBA" id="ARBA00022448"/>
    </source>
</evidence>
<dbReference type="InterPro" id="IPR038404">
    <property type="entry name" value="TRAP_DctP_sf"/>
</dbReference>
<evidence type="ECO:0000313" key="6">
    <source>
        <dbReference type="EMBL" id="KAA0971975.1"/>
    </source>
</evidence>
<proteinExistence type="inferred from homology"/>
<evidence type="ECO:0000256" key="2">
    <source>
        <dbReference type="ARBA" id="ARBA00009023"/>
    </source>
</evidence>
<sequence length="339" mass="36762">MAAEFSRLRERQMRKMLAASAVAMMAASMAVPAQAATVVRFAHMNSPEHFVHVAAQSMADSVAERSNGEIKVELFPSGQLGENGAVTEQMSFGAEVMGQVGIGMLADYAPDYSIVLYPFLYPDFDGAKRLLASDLIKELEAKVAENNIKVLCYAHFGVRDLYTRDKEVRSPGDSNGLSIRVQPVTIYTEMVRLVFGGAATPMPWPDVYSALAQGVIDAAEAPPSAMIDQKHFENTKFFIQTNHMTDIVPVTVSASWFNNLSAENQAIFQEEATIACDSMTDASIASYEAGIQTLADSGMTIISDVDREAFAERAGGIASAFPEWTDGLYDRAKAIVDGQ</sequence>
<dbReference type="PANTHER" id="PTHR33376">
    <property type="match status" value="1"/>
</dbReference>
<dbReference type="GO" id="GO:0055085">
    <property type="term" value="P:transmembrane transport"/>
    <property type="evidence" value="ECO:0007669"/>
    <property type="project" value="InterPro"/>
</dbReference>
<keyword evidence="3" id="KW-0813">Transport</keyword>